<dbReference type="AlphaFoldDB" id="A0A6B3NNR5"/>
<dbReference type="PANTHER" id="PTHR35580">
    <property type="entry name" value="CELL SURFACE GLYCOPROTEIN (S-LAYER PROTEIN)-LIKE PROTEIN"/>
    <property type="match status" value="1"/>
</dbReference>
<dbReference type="PANTHER" id="PTHR35580:SF1">
    <property type="entry name" value="PHYTASE-LIKE DOMAIN-CONTAINING PROTEIN"/>
    <property type="match status" value="1"/>
</dbReference>
<comment type="caution">
    <text evidence="1">The sequence shown here is derived from an EMBL/GenBank/DDBJ whole genome shotgun (WGS) entry which is preliminary data.</text>
</comment>
<dbReference type="SUPFAM" id="SSF101898">
    <property type="entry name" value="NHL repeat"/>
    <property type="match status" value="1"/>
</dbReference>
<proteinExistence type="predicted"/>
<dbReference type="InterPro" id="IPR052918">
    <property type="entry name" value="Motility_Chemotaxis_Reg"/>
</dbReference>
<sequence>MELEIDWLKQLGSSSKEVGNAVILDDNNYYLYASGYTEGALSDNSTNSGTSNAWIAKFYAKSGERIWLQQLIPEDSQSQVSYGIAVDEGGVYAAIATVNSDENRASSVSKFDLDTGEALWTYNFESDSDVSNELFSIVADGNGYLYVTGFVTGSMLSETGEVLTSISGTDAWIAKLSTDCDLVWLRQLGSDGADVGWSIAVDGSGNVYAAGQTTGVIVDREETTIDETSIKDTWIAKYDGEGNRQWIVQFGSDESVDHIANAIEVDHSGGVYATGYTGTLQLSQQTWVAKFRASTGEKIWLNQLGDSDSSTQGNSIAIDNYGGVYVAGMTQDQLYTENQLDAELGNLNYYDAWLAKYDAHKGTRVWLKQVTATSSDLDDATEGITVDPSGSIYVTGYTNSQMSEISSQEGNADIWLAKFREVPQSYEELAQVLKQYLDYKLSQPTATLVEAVDTTSTTTSTNITTNSHLEVAADLVATNGSSTEEETETTTVSGNSLSVLGVVAALAKSKS</sequence>
<dbReference type="InterPro" id="IPR010620">
    <property type="entry name" value="SBBP_repeat"/>
</dbReference>
<dbReference type="InterPro" id="IPR015943">
    <property type="entry name" value="WD40/YVTN_repeat-like_dom_sf"/>
</dbReference>
<evidence type="ECO:0000313" key="1">
    <source>
        <dbReference type="EMBL" id="NER30868.1"/>
    </source>
</evidence>
<reference evidence="1" key="1">
    <citation type="submission" date="2019-11" db="EMBL/GenBank/DDBJ databases">
        <title>Genomic insights into an expanded diversity of filamentous marine cyanobacteria reveals the extraordinary biosynthetic potential of Moorea and Okeania.</title>
        <authorList>
            <person name="Ferreira Leao T."/>
            <person name="Wang M."/>
            <person name="Moss N."/>
            <person name="Da Silva R."/>
            <person name="Sanders J."/>
            <person name="Nurk S."/>
            <person name="Gurevich A."/>
            <person name="Humphrey G."/>
            <person name="Reher R."/>
            <person name="Zhu Q."/>
            <person name="Belda-Ferre P."/>
            <person name="Glukhov E."/>
            <person name="Rex R."/>
            <person name="Dorrestein P.C."/>
            <person name="Knight R."/>
            <person name="Pevzner P."/>
            <person name="Gerwick W.H."/>
            <person name="Gerwick L."/>
        </authorList>
    </citation>
    <scope>NUCLEOTIDE SEQUENCE</scope>
    <source>
        <strain evidence="1">SIO1C4</strain>
    </source>
</reference>
<dbReference type="SUPFAM" id="SSF50998">
    <property type="entry name" value="Quinoprotein alcohol dehydrogenase-like"/>
    <property type="match status" value="1"/>
</dbReference>
<dbReference type="Pfam" id="PF06739">
    <property type="entry name" value="SBBP"/>
    <property type="match status" value="3"/>
</dbReference>
<gene>
    <name evidence="1" type="ORF">F6J89_25425</name>
</gene>
<dbReference type="EMBL" id="JAAHFQ010000661">
    <property type="protein sequence ID" value="NER30868.1"/>
    <property type="molecule type" value="Genomic_DNA"/>
</dbReference>
<evidence type="ECO:0008006" key="2">
    <source>
        <dbReference type="Google" id="ProtNLM"/>
    </source>
</evidence>
<protein>
    <recommendedName>
        <fullName evidence="2">PQQ-binding-like beta-propeller repeat protein</fullName>
    </recommendedName>
</protein>
<organism evidence="1">
    <name type="scientific">Symploca sp. SIO1C4</name>
    <dbReference type="NCBI Taxonomy" id="2607765"/>
    <lineage>
        <taxon>Bacteria</taxon>
        <taxon>Bacillati</taxon>
        <taxon>Cyanobacteriota</taxon>
        <taxon>Cyanophyceae</taxon>
        <taxon>Coleofasciculales</taxon>
        <taxon>Coleofasciculaceae</taxon>
        <taxon>Symploca</taxon>
    </lineage>
</organism>
<dbReference type="Gene3D" id="2.130.10.10">
    <property type="entry name" value="YVTN repeat-like/Quinoprotein amine dehydrogenase"/>
    <property type="match status" value="1"/>
</dbReference>
<accession>A0A6B3NNR5</accession>
<name>A0A6B3NNR5_9CYAN</name>
<dbReference type="InterPro" id="IPR011047">
    <property type="entry name" value="Quinoprotein_ADH-like_sf"/>
</dbReference>